<comment type="caution">
    <text evidence="1">The sequence shown here is derived from an EMBL/GenBank/DDBJ whole genome shotgun (WGS) entry which is preliminary data.</text>
</comment>
<dbReference type="GO" id="GO:0003676">
    <property type="term" value="F:nucleic acid binding"/>
    <property type="evidence" value="ECO:0007669"/>
    <property type="project" value="InterPro"/>
</dbReference>
<dbReference type="EMBL" id="SMMG02000007">
    <property type="protein sequence ID" value="KAA3466300.1"/>
    <property type="molecule type" value="Genomic_DNA"/>
</dbReference>
<dbReference type="PANTHER" id="PTHR48475">
    <property type="entry name" value="RIBONUCLEASE H"/>
    <property type="match status" value="1"/>
</dbReference>
<reference evidence="2" key="1">
    <citation type="journal article" date="2019" name="Plant Biotechnol. J.">
        <title>Genome sequencing of the Australian wild diploid species Gossypium australe highlights disease resistance and delayed gland morphogenesis.</title>
        <authorList>
            <person name="Cai Y."/>
            <person name="Cai X."/>
            <person name="Wang Q."/>
            <person name="Wang P."/>
            <person name="Zhang Y."/>
            <person name="Cai C."/>
            <person name="Xu Y."/>
            <person name="Wang K."/>
            <person name="Zhou Z."/>
            <person name="Wang C."/>
            <person name="Geng S."/>
            <person name="Li B."/>
            <person name="Dong Q."/>
            <person name="Hou Y."/>
            <person name="Wang H."/>
            <person name="Ai P."/>
            <person name="Liu Z."/>
            <person name="Yi F."/>
            <person name="Sun M."/>
            <person name="An G."/>
            <person name="Cheng J."/>
            <person name="Zhang Y."/>
            <person name="Shi Q."/>
            <person name="Xie Y."/>
            <person name="Shi X."/>
            <person name="Chang Y."/>
            <person name="Huang F."/>
            <person name="Chen Y."/>
            <person name="Hong S."/>
            <person name="Mi L."/>
            <person name="Sun Q."/>
            <person name="Zhang L."/>
            <person name="Zhou B."/>
            <person name="Peng R."/>
            <person name="Zhang X."/>
            <person name="Liu F."/>
        </authorList>
    </citation>
    <scope>NUCLEOTIDE SEQUENCE [LARGE SCALE GENOMIC DNA]</scope>
    <source>
        <strain evidence="2">cv. PA1801</strain>
    </source>
</reference>
<dbReference type="Gene3D" id="3.30.420.10">
    <property type="entry name" value="Ribonuclease H-like superfamily/Ribonuclease H"/>
    <property type="match status" value="1"/>
</dbReference>
<protein>
    <submittedName>
        <fullName evidence="1">Rve domain-containing protein</fullName>
    </submittedName>
</protein>
<evidence type="ECO:0000313" key="1">
    <source>
        <dbReference type="EMBL" id="KAA3466300.1"/>
    </source>
</evidence>
<gene>
    <name evidence="1" type="ORF">EPI10_001399</name>
</gene>
<dbReference type="InterPro" id="IPR012337">
    <property type="entry name" value="RNaseH-like_sf"/>
</dbReference>
<accession>A0A5B6VAT0</accession>
<proteinExistence type="predicted"/>
<dbReference type="Proteomes" id="UP000325315">
    <property type="component" value="Unassembled WGS sequence"/>
</dbReference>
<dbReference type="OrthoDB" id="1298312at2759"/>
<dbReference type="InterPro" id="IPR036397">
    <property type="entry name" value="RNaseH_sf"/>
</dbReference>
<dbReference type="SUPFAM" id="SSF53098">
    <property type="entry name" value="Ribonuclease H-like"/>
    <property type="match status" value="1"/>
</dbReference>
<evidence type="ECO:0000313" key="2">
    <source>
        <dbReference type="Proteomes" id="UP000325315"/>
    </source>
</evidence>
<keyword evidence="2" id="KW-1185">Reference proteome</keyword>
<sequence length="184" mass="20748">MRFLPEICPSVKTIDRTSLGHVKPLAVHNMRTTAQKKFIVVAVDYFIKWIEAKALTTITGRKMFVMPPLIIMDIGTQFQGKFKSFCTDLHILTALKKKALQTTPYTATGETSFSLIYGEEAVIPVEIDANQEAIRLNLDLIDELREIARVRNTACCYNNKVKSKQFQVGDLILKNTEASLPTLQ</sequence>
<dbReference type="PANTHER" id="PTHR48475:SF2">
    <property type="entry name" value="RIBONUCLEASE H"/>
    <property type="match status" value="1"/>
</dbReference>
<organism evidence="1 2">
    <name type="scientific">Gossypium australe</name>
    <dbReference type="NCBI Taxonomy" id="47621"/>
    <lineage>
        <taxon>Eukaryota</taxon>
        <taxon>Viridiplantae</taxon>
        <taxon>Streptophyta</taxon>
        <taxon>Embryophyta</taxon>
        <taxon>Tracheophyta</taxon>
        <taxon>Spermatophyta</taxon>
        <taxon>Magnoliopsida</taxon>
        <taxon>eudicotyledons</taxon>
        <taxon>Gunneridae</taxon>
        <taxon>Pentapetalae</taxon>
        <taxon>rosids</taxon>
        <taxon>malvids</taxon>
        <taxon>Malvales</taxon>
        <taxon>Malvaceae</taxon>
        <taxon>Malvoideae</taxon>
        <taxon>Gossypium</taxon>
    </lineage>
</organism>
<name>A0A5B6VAT0_9ROSI</name>
<dbReference type="AlphaFoldDB" id="A0A5B6VAT0"/>